<feature type="compositionally biased region" description="Basic and acidic residues" evidence="1">
    <location>
        <begin position="61"/>
        <end position="74"/>
    </location>
</feature>
<name>A0A1B6GE70_9HEMI</name>
<feature type="non-terminal residue" evidence="2">
    <location>
        <position position="1"/>
    </location>
</feature>
<feature type="region of interest" description="Disordered" evidence="1">
    <location>
        <begin position="1"/>
        <end position="34"/>
    </location>
</feature>
<evidence type="ECO:0000313" key="2">
    <source>
        <dbReference type="EMBL" id="JAS60706.1"/>
    </source>
</evidence>
<evidence type="ECO:0000256" key="1">
    <source>
        <dbReference type="SAM" id="MobiDB-lite"/>
    </source>
</evidence>
<dbReference type="AlphaFoldDB" id="A0A1B6GE70"/>
<reference evidence="2" key="1">
    <citation type="submission" date="2015-11" db="EMBL/GenBank/DDBJ databases">
        <title>De novo transcriptome assembly of four potential Pierce s Disease insect vectors from Arizona vineyards.</title>
        <authorList>
            <person name="Tassone E.E."/>
        </authorList>
    </citation>
    <scope>NUCLEOTIDE SEQUENCE</scope>
</reference>
<accession>A0A1B6GE70</accession>
<sequence>RSATVVGRVQQRTFSGVDHNDERRSVCSGAGEAGHLRGEGLPWSRVAEGAAQMSLRPSGSGRDRETPPGADADRTGAVSETMGRRPGTPGGCHSGEAPTFAFSG</sequence>
<organism evidence="2">
    <name type="scientific">Cuerna arida</name>
    <dbReference type="NCBI Taxonomy" id="1464854"/>
    <lineage>
        <taxon>Eukaryota</taxon>
        <taxon>Metazoa</taxon>
        <taxon>Ecdysozoa</taxon>
        <taxon>Arthropoda</taxon>
        <taxon>Hexapoda</taxon>
        <taxon>Insecta</taxon>
        <taxon>Pterygota</taxon>
        <taxon>Neoptera</taxon>
        <taxon>Paraneoptera</taxon>
        <taxon>Hemiptera</taxon>
        <taxon>Auchenorrhyncha</taxon>
        <taxon>Membracoidea</taxon>
        <taxon>Cicadellidae</taxon>
        <taxon>Cicadellinae</taxon>
        <taxon>Proconiini</taxon>
        <taxon>Cuerna</taxon>
    </lineage>
</organism>
<proteinExistence type="predicted"/>
<gene>
    <name evidence="2" type="ORF">g.23753</name>
</gene>
<feature type="region of interest" description="Disordered" evidence="1">
    <location>
        <begin position="50"/>
        <end position="104"/>
    </location>
</feature>
<protein>
    <submittedName>
        <fullName evidence="2">Uncharacterized protein</fullName>
    </submittedName>
</protein>
<dbReference type="EMBL" id="GECZ01009063">
    <property type="protein sequence ID" value="JAS60706.1"/>
    <property type="molecule type" value="Transcribed_RNA"/>
</dbReference>